<organism evidence="1 2">
    <name type="scientific">Mesoterricola silvestris</name>
    <dbReference type="NCBI Taxonomy" id="2927979"/>
    <lineage>
        <taxon>Bacteria</taxon>
        <taxon>Pseudomonadati</taxon>
        <taxon>Acidobacteriota</taxon>
        <taxon>Holophagae</taxon>
        <taxon>Holophagales</taxon>
        <taxon>Holophagaceae</taxon>
        <taxon>Mesoterricola</taxon>
    </lineage>
</organism>
<gene>
    <name evidence="1" type="ORF">METEAL_15190</name>
</gene>
<dbReference type="AlphaFoldDB" id="A0AA48GQH6"/>
<proteinExistence type="predicted"/>
<accession>A0AA48GQH6</accession>
<name>A0AA48GQH6_9BACT</name>
<dbReference type="Proteomes" id="UP001238179">
    <property type="component" value="Chromosome"/>
</dbReference>
<protein>
    <submittedName>
        <fullName evidence="1">Uncharacterized protein</fullName>
    </submittedName>
</protein>
<dbReference type="EMBL" id="AP027080">
    <property type="protein sequence ID" value="BDU72345.1"/>
    <property type="molecule type" value="Genomic_DNA"/>
</dbReference>
<sequence length="145" mass="16282">MKEFNALRPKVTFTGGTKDSPSRFVKETIAGISSDMYCSFDDFGDGFQLAFFSFSPKKDDFTAIAEALVTKFGRPTRMDKVSKSNAMGAKFHGTEMEWENGTSRIVAEELGAKIDESRIIFLYRDPQGRKTREVIAKEKRSANDV</sequence>
<reference evidence="2" key="1">
    <citation type="journal article" date="2023" name="Int. J. Syst. Evol. Microbiol.">
        <title>Mesoterricola silvestris gen. nov., sp. nov., Mesoterricola sediminis sp. nov., Geothrix oryzae sp. nov., Geothrix edaphica sp. nov., Geothrix rubra sp. nov., and Geothrix limicola sp. nov., six novel members of Acidobacteriota isolated from soils.</title>
        <authorList>
            <person name="Itoh H."/>
            <person name="Sugisawa Y."/>
            <person name="Mise K."/>
            <person name="Xu Z."/>
            <person name="Kuniyasu M."/>
            <person name="Ushijima N."/>
            <person name="Kawano K."/>
            <person name="Kobayashi E."/>
            <person name="Shiratori Y."/>
            <person name="Masuda Y."/>
            <person name="Senoo K."/>
        </authorList>
    </citation>
    <scope>NUCLEOTIDE SEQUENCE [LARGE SCALE GENOMIC DNA]</scope>
    <source>
        <strain evidence="2">W79</strain>
    </source>
</reference>
<evidence type="ECO:0000313" key="1">
    <source>
        <dbReference type="EMBL" id="BDU72345.1"/>
    </source>
</evidence>
<evidence type="ECO:0000313" key="2">
    <source>
        <dbReference type="Proteomes" id="UP001238179"/>
    </source>
</evidence>
<keyword evidence="2" id="KW-1185">Reference proteome</keyword>
<dbReference type="KEGG" id="msil:METEAL_15190"/>